<protein>
    <submittedName>
        <fullName evidence="1">Uncharacterized protein</fullName>
    </submittedName>
</protein>
<dbReference type="EMBL" id="BAAARV010000033">
    <property type="protein sequence ID" value="GAA2353353.1"/>
    <property type="molecule type" value="Genomic_DNA"/>
</dbReference>
<reference evidence="2" key="1">
    <citation type="journal article" date="2019" name="Int. J. Syst. Evol. Microbiol.">
        <title>The Global Catalogue of Microorganisms (GCM) 10K type strain sequencing project: providing services to taxonomists for standard genome sequencing and annotation.</title>
        <authorList>
            <consortium name="The Broad Institute Genomics Platform"/>
            <consortium name="The Broad Institute Genome Sequencing Center for Infectious Disease"/>
            <person name="Wu L."/>
            <person name="Ma J."/>
        </authorList>
    </citation>
    <scope>NUCLEOTIDE SEQUENCE [LARGE SCALE GENOMIC DNA]</scope>
    <source>
        <strain evidence="2">JCM 3272</strain>
    </source>
</reference>
<evidence type="ECO:0000313" key="2">
    <source>
        <dbReference type="Proteomes" id="UP001501444"/>
    </source>
</evidence>
<name>A0ABP5TI45_9ACTN</name>
<dbReference type="Proteomes" id="UP001501444">
    <property type="component" value="Unassembled WGS sequence"/>
</dbReference>
<evidence type="ECO:0000313" key="1">
    <source>
        <dbReference type="EMBL" id="GAA2353353.1"/>
    </source>
</evidence>
<organism evidence="1 2">
    <name type="scientific">Dactylosporangium salmoneum</name>
    <dbReference type="NCBI Taxonomy" id="53361"/>
    <lineage>
        <taxon>Bacteria</taxon>
        <taxon>Bacillati</taxon>
        <taxon>Actinomycetota</taxon>
        <taxon>Actinomycetes</taxon>
        <taxon>Micromonosporales</taxon>
        <taxon>Micromonosporaceae</taxon>
        <taxon>Dactylosporangium</taxon>
    </lineage>
</organism>
<comment type="caution">
    <text evidence="1">The sequence shown here is derived from an EMBL/GenBank/DDBJ whole genome shotgun (WGS) entry which is preliminary data.</text>
</comment>
<sequence>MRGAFARFSDAVLNTVVPRKTAAAKFCLGGCETYDPCPAPFGQTGAFRFKKCLTAQGWAELGCVALNYCP</sequence>
<keyword evidence="2" id="KW-1185">Reference proteome</keyword>
<gene>
    <name evidence="1" type="ORF">GCM10010170_044640</name>
</gene>
<accession>A0ABP5TI45</accession>
<proteinExistence type="predicted"/>